<sequence>MLSLPDAAAILVKCGGFRLVLHLLRTVATRKDTKLKQLAALLLKRLAAPERNKDVVADEPEIAKMLCQLVQDPYLDTDVAFRRDLLEALVLLAQDRRAARHFVEFNIVPSLLLLLASPPHLFTTSFLVLSLLELFASNPHNLSSLLHDDIIPSVLAAAFHDRPPQAPMSLSTPTASSGMDLTAVRVKALMVFNHLIASEKLHLSTEKRIKRLTVTLLTALACHLRHDAAALQIQGIMRNWLVRKATQAMRLDAFPGWTSPRKKRLQHIAIRAGKVLVPKQDATTEAIQSRFLGA</sequence>
<evidence type="ECO:0000313" key="2">
    <source>
        <dbReference type="Proteomes" id="UP000285060"/>
    </source>
</evidence>
<dbReference type="Gene3D" id="1.25.10.10">
    <property type="entry name" value="Leucine-rich Repeat Variant"/>
    <property type="match status" value="1"/>
</dbReference>
<dbReference type="AlphaFoldDB" id="A0A3R6Z5N0"/>
<gene>
    <name evidence="1" type="ORF">DYB32_003916</name>
</gene>
<dbReference type="SUPFAM" id="SSF48371">
    <property type="entry name" value="ARM repeat"/>
    <property type="match status" value="1"/>
</dbReference>
<protein>
    <submittedName>
        <fullName evidence="1">Uncharacterized protein</fullName>
    </submittedName>
</protein>
<organism evidence="1 2">
    <name type="scientific">Aphanomyces invadans</name>
    <dbReference type="NCBI Taxonomy" id="157072"/>
    <lineage>
        <taxon>Eukaryota</taxon>
        <taxon>Sar</taxon>
        <taxon>Stramenopiles</taxon>
        <taxon>Oomycota</taxon>
        <taxon>Saprolegniomycetes</taxon>
        <taxon>Saprolegniales</taxon>
        <taxon>Verrucalvaceae</taxon>
        <taxon>Aphanomyces</taxon>
    </lineage>
</organism>
<dbReference type="EMBL" id="QUSY01000261">
    <property type="protein sequence ID" value="RHY30926.1"/>
    <property type="molecule type" value="Genomic_DNA"/>
</dbReference>
<reference evidence="1 2" key="1">
    <citation type="submission" date="2018-08" db="EMBL/GenBank/DDBJ databases">
        <title>Aphanomyces genome sequencing and annotation.</title>
        <authorList>
            <person name="Minardi D."/>
            <person name="Oidtmann B."/>
            <person name="Van Der Giezen M."/>
            <person name="Studholme D.J."/>
        </authorList>
    </citation>
    <scope>NUCLEOTIDE SEQUENCE [LARGE SCALE GENOMIC DNA]</scope>
    <source>
        <strain evidence="1 2">NJM0002</strain>
    </source>
</reference>
<comment type="caution">
    <text evidence="1">The sequence shown here is derived from an EMBL/GenBank/DDBJ whole genome shotgun (WGS) entry which is preliminary data.</text>
</comment>
<proteinExistence type="predicted"/>
<dbReference type="PROSITE" id="PS50096">
    <property type="entry name" value="IQ"/>
    <property type="match status" value="1"/>
</dbReference>
<accession>A0A3R6Z5N0</accession>
<name>A0A3R6Z5N0_9STRA</name>
<evidence type="ECO:0000313" key="1">
    <source>
        <dbReference type="EMBL" id="RHY30926.1"/>
    </source>
</evidence>
<dbReference type="Proteomes" id="UP000285060">
    <property type="component" value="Unassembled WGS sequence"/>
</dbReference>
<dbReference type="InterPro" id="IPR016024">
    <property type="entry name" value="ARM-type_fold"/>
</dbReference>
<dbReference type="InterPro" id="IPR011989">
    <property type="entry name" value="ARM-like"/>
</dbReference>
<dbReference type="VEuPathDB" id="FungiDB:H310_01834"/>
<keyword evidence="2" id="KW-1185">Reference proteome</keyword>